<sequence>MQFDMRPAVHHRPRPARRGRRRLLLSLTLVVLVLSVVGMHQLAFGHEMATGPTASVAYAGPVDHAASGEMSAGGHAGHVGDHLGSESPGPAAGDPCPDCGDHQMALGSCLLALTLLVLGWLLAPPRPTQVLPFLLPLQAPSLAVPVVGRLVPPLSLAELSLCRT</sequence>
<dbReference type="Proteomes" id="UP001500767">
    <property type="component" value="Unassembled WGS sequence"/>
</dbReference>
<protein>
    <recommendedName>
        <fullName evidence="5">DUF2946 domain-containing protein</fullName>
    </recommendedName>
</protein>
<keyword evidence="2" id="KW-0812">Transmembrane</keyword>
<evidence type="ECO:0000313" key="4">
    <source>
        <dbReference type="Proteomes" id="UP001500767"/>
    </source>
</evidence>
<evidence type="ECO:0000256" key="1">
    <source>
        <dbReference type="SAM" id="MobiDB-lite"/>
    </source>
</evidence>
<evidence type="ECO:0000256" key="2">
    <source>
        <dbReference type="SAM" id="Phobius"/>
    </source>
</evidence>
<name>A0ABP6WFV4_9ACTN</name>
<feature type="transmembrane region" description="Helical" evidence="2">
    <location>
        <begin position="104"/>
        <end position="123"/>
    </location>
</feature>
<feature type="region of interest" description="Disordered" evidence="1">
    <location>
        <begin position="69"/>
        <end position="95"/>
    </location>
</feature>
<reference evidence="4" key="1">
    <citation type="journal article" date="2019" name="Int. J. Syst. Evol. Microbiol.">
        <title>The Global Catalogue of Microorganisms (GCM) 10K type strain sequencing project: providing services to taxonomists for standard genome sequencing and annotation.</title>
        <authorList>
            <consortium name="The Broad Institute Genomics Platform"/>
            <consortium name="The Broad Institute Genome Sequencing Center for Infectious Disease"/>
            <person name="Wu L."/>
            <person name="Ma J."/>
        </authorList>
    </citation>
    <scope>NUCLEOTIDE SEQUENCE [LARGE SCALE GENOMIC DNA]</scope>
    <source>
        <strain evidence="4">JCM 16540</strain>
    </source>
</reference>
<dbReference type="RefSeq" id="WP_204912653.1">
    <property type="nucleotide sequence ID" value="NZ_BAAAYR010000001.1"/>
</dbReference>
<dbReference type="EMBL" id="BAAAYR010000001">
    <property type="protein sequence ID" value="GAA3550680.1"/>
    <property type="molecule type" value="Genomic_DNA"/>
</dbReference>
<comment type="caution">
    <text evidence="3">The sequence shown here is derived from an EMBL/GenBank/DDBJ whole genome shotgun (WGS) entry which is preliminary data.</text>
</comment>
<accession>A0ABP6WFV4</accession>
<keyword evidence="2" id="KW-0472">Membrane</keyword>
<evidence type="ECO:0008006" key="5">
    <source>
        <dbReference type="Google" id="ProtNLM"/>
    </source>
</evidence>
<keyword evidence="4" id="KW-1185">Reference proteome</keyword>
<evidence type="ECO:0000313" key="3">
    <source>
        <dbReference type="EMBL" id="GAA3550680.1"/>
    </source>
</evidence>
<proteinExistence type="predicted"/>
<keyword evidence="2" id="KW-1133">Transmembrane helix</keyword>
<gene>
    <name evidence="3" type="ORF">GCM10022197_01940</name>
</gene>
<organism evidence="3 4">
    <name type="scientific">Microlunatus spumicola</name>
    <dbReference type="NCBI Taxonomy" id="81499"/>
    <lineage>
        <taxon>Bacteria</taxon>
        <taxon>Bacillati</taxon>
        <taxon>Actinomycetota</taxon>
        <taxon>Actinomycetes</taxon>
        <taxon>Propionibacteriales</taxon>
        <taxon>Propionibacteriaceae</taxon>
        <taxon>Microlunatus</taxon>
    </lineage>
</organism>